<dbReference type="Gene3D" id="1.10.150.240">
    <property type="entry name" value="Putative phosphatase, domain 2"/>
    <property type="match status" value="1"/>
</dbReference>
<organism evidence="1 2">
    <name type="scientific">Ferrimonas gelatinilytica</name>
    <dbReference type="NCBI Taxonomy" id="1255257"/>
    <lineage>
        <taxon>Bacteria</taxon>
        <taxon>Pseudomonadati</taxon>
        <taxon>Pseudomonadota</taxon>
        <taxon>Gammaproteobacteria</taxon>
        <taxon>Alteromonadales</taxon>
        <taxon>Ferrimonadaceae</taxon>
        <taxon>Ferrimonas</taxon>
    </lineage>
</organism>
<accession>A0ABP9RW42</accession>
<dbReference type="CDD" id="cd07505">
    <property type="entry name" value="HAD_BPGM-like"/>
    <property type="match status" value="1"/>
</dbReference>
<reference evidence="2" key="1">
    <citation type="journal article" date="2019" name="Int. J. Syst. Evol. Microbiol.">
        <title>The Global Catalogue of Microorganisms (GCM) 10K type strain sequencing project: providing services to taxonomists for standard genome sequencing and annotation.</title>
        <authorList>
            <consortium name="The Broad Institute Genomics Platform"/>
            <consortium name="The Broad Institute Genome Sequencing Center for Infectious Disease"/>
            <person name="Wu L."/>
            <person name="Ma J."/>
        </authorList>
    </citation>
    <scope>NUCLEOTIDE SEQUENCE [LARGE SCALE GENOMIC DNA]</scope>
    <source>
        <strain evidence="2">JCM 18720</strain>
    </source>
</reference>
<dbReference type="SUPFAM" id="SSF56784">
    <property type="entry name" value="HAD-like"/>
    <property type="match status" value="1"/>
</dbReference>
<dbReference type="SFLD" id="SFLDS00003">
    <property type="entry name" value="Haloacid_Dehalogenase"/>
    <property type="match status" value="1"/>
</dbReference>
<dbReference type="Gene3D" id="3.40.50.1000">
    <property type="entry name" value="HAD superfamily/HAD-like"/>
    <property type="match status" value="1"/>
</dbReference>
<name>A0ABP9RW42_9GAMM</name>
<dbReference type="InterPro" id="IPR023198">
    <property type="entry name" value="PGP-like_dom2"/>
</dbReference>
<dbReference type="Pfam" id="PF00702">
    <property type="entry name" value="Hydrolase"/>
    <property type="match status" value="1"/>
</dbReference>
<dbReference type="SFLD" id="SFLDG01129">
    <property type="entry name" value="C1.5:_HAD__Beta-PGM__Phosphata"/>
    <property type="match status" value="1"/>
</dbReference>
<dbReference type="PANTHER" id="PTHR18901:SF38">
    <property type="entry name" value="PSEUDOURIDINE-5'-PHOSPHATASE"/>
    <property type="match status" value="1"/>
</dbReference>
<dbReference type="NCBIfam" id="TIGR01509">
    <property type="entry name" value="HAD-SF-IA-v3"/>
    <property type="match status" value="1"/>
</dbReference>
<comment type="caution">
    <text evidence="1">The sequence shown here is derived from an EMBL/GenBank/DDBJ whole genome shotgun (WGS) entry which is preliminary data.</text>
</comment>
<dbReference type="InterPro" id="IPR023214">
    <property type="entry name" value="HAD_sf"/>
</dbReference>
<dbReference type="SFLD" id="SFLDG01135">
    <property type="entry name" value="C1.5.6:_HAD__Beta-PGM__Phospha"/>
    <property type="match status" value="1"/>
</dbReference>
<dbReference type="EMBL" id="BAABLF010000005">
    <property type="protein sequence ID" value="GAA5187608.1"/>
    <property type="molecule type" value="Genomic_DNA"/>
</dbReference>
<keyword evidence="2" id="KW-1185">Reference proteome</keyword>
<sequence>MSVSAAIFDMDGLLLDTERVCMSIFQQTCEAQGYPFLEPVYLSIIGCNAGGIERLLRQGYGPQLDYPKLRQAWRQRYHARVAESAIPIKPGVQALLTWLRQQGAPLAVATSSDRELAEVKLRLSGLAPLFDSVTTGCEVVHGKPHPEIYQLAARRLGVDPRHCLAFEDSNNGSRAAVAAGMITYQIPDLVQPDETTRALGHRVLPNLFAVLEELQQANGRVPLPA</sequence>
<dbReference type="Proteomes" id="UP001501600">
    <property type="component" value="Unassembled WGS sequence"/>
</dbReference>
<proteinExistence type="predicted"/>
<evidence type="ECO:0000313" key="1">
    <source>
        <dbReference type="EMBL" id="GAA5187608.1"/>
    </source>
</evidence>
<evidence type="ECO:0000313" key="2">
    <source>
        <dbReference type="Proteomes" id="UP001501600"/>
    </source>
</evidence>
<dbReference type="InterPro" id="IPR006439">
    <property type="entry name" value="HAD-SF_hydro_IA"/>
</dbReference>
<gene>
    <name evidence="1" type="ORF">GCM10025772_05590</name>
</gene>
<dbReference type="PANTHER" id="PTHR18901">
    <property type="entry name" value="2-DEOXYGLUCOSE-6-PHOSPHATE PHOSPHATASE 2"/>
    <property type="match status" value="1"/>
</dbReference>
<protein>
    <submittedName>
        <fullName evidence="1">HAD family phosphatase</fullName>
    </submittedName>
</protein>
<dbReference type="InterPro" id="IPR036412">
    <property type="entry name" value="HAD-like_sf"/>
</dbReference>
<dbReference type="RefSeq" id="WP_345315523.1">
    <property type="nucleotide sequence ID" value="NZ_BAABLF010000005.1"/>
</dbReference>
<dbReference type="PRINTS" id="PR00413">
    <property type="entry name" value="HADHALOGNASE"/>
</dbReference>